<dbReference type="GO" id="GO:0005507">
    <property type="term" value="F:copper ion binding"/>
    <property type="evidence" value="ECO:0007669"/>
    <property type="project" value="TreeGrafter"/>
</dbReference>
<dbReference type="SUPFAM" id="SSF81653">
    <property type="entry name" value="Calcium ATPase, transduction domain A"/>
    <property type="match status" value="1"/>
</dbReference>
<feature type="transmembrane region" description="Helical" evidence="14">
    <location>
        <begin position="187"/>
        <end position="205"/>
    </location>
</feature>
<dbReference type="InterPro" id="IPR044492">
    <property type="entry name" value="P_typ_ATPase_HD_dom"/>
</dbReference>
<evidence type="ECO:0000256" key="13">
    <source>
        <dbReference type="ARBA" id="ARBA00023136"/>
    </source>
</evidence>
<organism evidence="16 17">
    <name type="scientific">Candidatus Kerfeldbacteria bacterium RIFCSPLOWO2_01_FULL_48_11</name>
    <dbReference type="NCBI Taxonomy" id="1798543"/>
    <lineage>
        <taxon>Bacteria</taxon>
        <taxon>Candidatus Kerfeldiibacteriota</taxon>
    </lineage>
</organism>
<keyword evidence="4" id="KW-0813">Transport</keyword>
<evidence type="ECO:0000256" key="6">
    <source>
        <dbReference type="ARBA" id="ARBA00022692"/>
    </source>
</evidence>
<accession>A0A1G2B0Z2</accession>
<evidence type="ECO:0000313" key="17">
    <source>
        <dbReference type="Proteomes" id="UP000179164"/>
    </source>
</evidence>
<evidence type="ECO:0000256" key="14">
    <source>
        <dbReference type="RuleBase" id="RU362081"/>
    </source>
</evidence>
<dbReference type="Gene3D" id="3.30.70.100">
    <property type="match status" value="1"/>
</dbReference>
<dbReference type="SUPFAM" id="SSF55008">
    <property type="entry name" value="HMA, heavy metal-associated domain"/>
    <property type="match status" value="1"/>
</dbReference>
<dbReference type="Pfam" id="PF00702">
    <property type="entry name" value="Hydrolase"/>
    <property type="match status" value="1"/>
</dbReference>
<dbReference type="InterPro" id="IPR036163">
    <property type="entry name" value="HMA_dom_sf"/>
</dbReference>
<dbReference type="SFLD" id="SFLDF00027">
    <property type="entry name" value="p-type_atpase"/>
    <property type="match status" value="1"/>
</dbReference>
<dbReference type="SFLD" id="SFLDG00002">
    <property type="entry name" value="C1.7:_P-type_atpase_like"/>
    <property type="match status" value="1"/>
</dbReference>
<dbReference type="GO" id="GO:0005524">
    <property type="term" value="F:ATP binding"/>
    <property type="evidence" value="ECO:0007669"/>
    <property type="project" value="UniProtKB-UniRule"/>
</dbReference>
<dbReference type="NCBIfam" id="TIGR01525">
    <property type="entry name" value="ATPase-IB_hvy"/>
    <property type="match status" value="1"/>
</dbReference>
<feature type="transmembrane region" description="Helical" evidence="14">
    <location>
        <begin position="128"/>
        <end position="146"/>
    </location>
</feature>
<dbReference type="InterPro" id="IPR023298">
    <property type="entry name" value="ATPase_P-typ_TM_dom_sf"/>
</dbReference>
<dbReference type="InterPro" id="IPR027256">
    <property type="entry name" value="P-typ_ATPase_IB"/>
</dbReference>
<evidence type="ECO:0000256" key="5">
    <source>
        <dbReference type="ARBA" id="ARBA00022475"/>
    </source>
</evidence>
<dbReference type="PROSITE" id="PS01047">
    <property type="entry name" value="HMA_1"/>
    <property type="match status" value="1"/>
</dbReference>
<dbReference type="Gene3D" id="2.70.150.10">
    <property type="entry name" value="Calcium-transporting ATPase, cytoplasmic transduction domain A"/>
    <property type="match status" value="1"/>
</dbReference>
<dbReference type="Pfam" id="PF00122">
    <property type="entry name" value="E1-E2_ATPase"/>
    <property type="match status" value="1"/>
</dbReference>
<dbReference type="InterPro" id="IPR017969">
    <property type="entry name" value="Heavy-metal-associated_CS"/>
</dbReference>
<dbReference type="InterPro" id="IPR001757">
    <property type="entry name" value="P_typ_ATPase"/>
</dbReference>
<proteinExistence type="inferred from homology"/>
<dbReference type="InterPro" id="IPR036412">
    <property type="entry name" value="HAD-like_sf"/>
</dbReference>
<comment type="similarity">
    <text evidence="2 14">Belongs to the cation transport ATPase (P-type) (TC 3.A.3) family. Type IB subfamily.</text>
</comment>
<keyword evidence="13 14" id="KW-0472">Membrane</keyword>
<dbReference type="NCBIfam" id="TIGR01494">
    <property type="entry name" value="ATPase_P-type"/>
    <property type="match status" value="1"/>
</dbReference>
<keyword evidence="5 14" id="KW-1003">Cell membrane</keyword>
<dbReference type="InterPro" id="IPR006121">
    <property type="entry name" value="HMA_dom"/>
</dbReference>
<feature type="transmembrane region" description="Helical" evidence="14">
    <location>
        <begin position="97"/>
        <end position="116"/>
    </location>
</feature>
<name>A0A1G2B0Z2_9BACT</name>
<dbReference type="InterPro" id="IPR008250">
    <property type="entry name" value="ATPase_P-typ_transduc_dom_A_sf"/>
</dbReference>
<dbReference type="Pfam" id="PF00403">
    <property type="entry name" value="HMA"/>
    <property type="match status" value="1"/>
</dbReference>
<dbReference type="NCBIfam" id="TIGR01511">
    <property type="entry name" value="ATPase-IB1_Cu"/>
    <property type="match status" value="1"/>
</dbReference>
<comment type="subcellular location">
    <subcellularLocation>
        <location evidence="1">Cell membrane</location>
        <topology evidence="1">Multi-pass membrane protein</topology>
    </subcellularLocation>
</comment>
<feature type="transmembrane region" description="Helical" evidence="14">
    <location>
        <begin position="682"/>
        <end position="706"/>
    </location>
</feature>
<evidence type="ECO:0000259" key="15">
    <source>
        <dbReference type="PROSITE" id="PS50846"/>
    </source>
</evidence>
<dbReference type="PROSITE" id="PS00154">
    <property type="entry name" value="ATPASE_E1_E2"/>
    <property type="match status" value="1"/>
</dbReference>
<dbReference type="GO" id="GO:0043682">
    <property type="term" value="F:P-type divalent copper transporter activity"/>
    <property type="evidence" value="ECO:0007669"/>
    <property type="project" value="TreeGrafter"/>
</dbReference>
<dbReference type="PANTHER" id="PTHR43520:SF8">
    <property type="entry name" value="P-TYPE CU(+) TRANSPORTER"/>
    <property type="match status" value="1"/>
</dbReference>
<evidence type="ECO:0000256" key="3">
    <source>
        <dbReference type="ARBA" id="ARBA00012517"/>
    </source>
</evidence>
<keyword evidence="6 14" id="KW-0812">Transmembrane</keyword>
<dbReference type="SUPFAM" id="SSF81665">
    <property type="entry name" value="Calcium ATPase, transmembrane domain M"/>
    <property type="match status" value="1"/>
</dbReference>
<evidence type="ECO:0000256" key="1">
    <source>
        <dbReference type="ARBA" id="ARBA00004651"/>
    </source>
</evidence>
<dbReference type="GO" id="GO:0005886">
    <property type="term" value="C:plasma membrane"/>
    <property type="evidence" value="ECO:0007669"/>
    <property type="project" value="UniProtKB-SubCell"/>
</dbReference>
<dbReference type="CDD" id="cd00371">
    <property type="entry name" value="HMA"/>
    <property type="match status" value="1"/>
</dbReference>
<dbReference type="PANTHER" id="PTHR43520">
    <property type="entry name" value="ATP7, ISOFORM B"/>
    <property type="match status" value="1"/>
</dbReference>
<sequence length="735" mass="78746">MADQNVLLSVSGMHCASCAQLIERGLKRVSGVQQTSVNYGTERAHVVYDSSITNISALVKGVEAVGYGAKELKENDESRQSEEESRRNEIRKLKSKFAISVALSLPVLVLSMGMRVFPVIESVPYREWLQFLFATPIQFWAGWQFYRGFWGALKARTANMDSLIAIGTSTAYVYSIIVVLGLVAGEVYFEIGSILIAFVLLGKWLEARAKGKTGEAIKKLMGLAPKTAIVVRGNSEIEISLNDVVVGDRIRVKPGTKIPVDGVVEEGASSVDESMVTGESIPTEKIVESVVIGGTINKHGTFIFKATKVGKDTLLAGIIKLVEDAQASKAPIQRFADRVSAYFVPAVIAIALITFIAWYFIALQPFVPSLLAFVAVLVIACPCALGLATPTAIITGTGIGASKGILIKGGEALEAARRIDIVMFDKTGTLTNGKPVVTNIVTASGVDEHTLLMYAASVEKRSEHPLAEAIVTRAAQDALTLSEVEYFTAVPGHGVVGNIDGQRVMLGNRRLFDREHIDIMQLDADLERLEHEGKTVMIIGIGNAAAGLIAVADTVKDNASDAISSLEKLGIHTAMITGDNQRTANAVAGQIGISYILAEVLPEDKANEVKKLQGRGKRVAFVGDGINDAPALATADLGIAIGSGTDVALETGQIVLVKNDLRDVVHAITLSRRTFRKIVQNLFWALIYNIAGIPIAAGIFYPIFGWQLRPEIAGAAMALSSVSVVANSLLLKRWK</sequence>
<keyword evidence="8 14" id="KW-0547">Nucleotide-binding</keyword>
<feature type="transmembrane region" description="Helical" evidence="14">
    <location>
        <begin position="339"/>
        <end position="361"/>
    </location>
</feature>
<evidence type="ECO:0000256" key="11">
    <source>
        <dbReference type="ARBA" id="ARBA00022989"/>
    </source>
</evidence>
<evidence type="ECO:0000256" key="7">
    <source>
        <dbReference type="ARBA" id="ARBA00022723"/>
    </source>
</evidence>
<dbReference type="PRINTS" id="PR00943">
    <property type="entry name" value="CUATPASE"/>
</dbReference>
<dbReference type="SUPFAM" id="SSF56784">
    <property type="entry name" value="HAD-like"/>
    <property type="match status" value="1"/>
</dbReference>
<dbReference type="GO" id="GO:0140581">
    <property type="term" value="F:P-type monovalent copper transporter activity"/>
    <property type="evidence" value="ECO:0007669"/>
    <property type="project" value="UniProtKB-EC"/>
</dbReference>
<evidence type="ECO:0000256" key="12">
    <source>
        <dbReference type="ARBA" id="ARBA00023065"/>
    </source>
</evidence>
<dbReference type="STRING" id="1798543.A2898_04565"/>
<comment type="caution">
    <text evidence="16">The sequence shown here is derived from an EMBL/GenBank/DDBJ whole genome shotgun (WGS) entry which is preliminary data.</text>
</comment>
<evidence type="ECO:0000256" key="2">
    <source>
        <dbReference type="ARBA" id="ARBA00006024"/>
    </source>
</evidence>
<dbReference type="EC" id="7.2.2.8" evidence="3"/>
<dbReference type="PROSITE" id="PS50846">
    <property type="entry name" value="HMA_2"/>
    <property type="match status" value="1"/>
</dbReference>
<keyword evidence="9 14" id="KW-0067">ATP-binding</keyword>
<dbReference type="FunFam" id="3.30.70.100:FF:000005">
    <property type="entry name" value="Copper-exporting P-type ATPase A"/>
    <property type="match status" value="1"/>
</dbReference>
<dbReference type="InterPro" id="IPR059000">
    <property type="entry name" value="ATPase_P-type_domA"/>
</dbReference>
<dbReference type="GO" id="GO:0055070">
    <property type="term" value="P:copper ion homeostasis"/>
    <property type="evidence" value="ECO:0007669"/>
    <property type="project" value="TreeGrafter"/>
</dbReference>
<feature type="transmembrane region" description="Helical" evidence="14">
    <location>
        <begin position="158"/>
        <end position="181"/>
    </location>
</feature>
<dbReference type="Gene3D" id="3.40.50.1000">
    <property type="entry name" value="HAD superfamily/HAD-like"/>
    <property type="match status" value="1"/>
</dbReference>
<keyword evidence="10" id="KW-1278">Translocase</keyword>
<dbReference type="InterPro" id="IPR023214">
    <property type="entry name" value="HAD_sf"/>
</dbReference>
<dbReference type="Gene3D" id="3.40.1110.10">
    <property type="entry name" value="Calcium-transporting ATPase, cytoplasmic domain N"/>
    <property type="match status" value="1"/>
</dbReference>
<evidence type="ECO:0000313" key="16">
    <source>
        <dbReference type="EMBL" id="OGY82834.1"/>
    </source>
</evidence>
<dbReference type="Proteomes" id="UP000179164">
    <property type="component" value="Unassembled WGS sequence"/>
</dbReference>
<dbReference type="InterPro" id="IPR023299">
    <property type="entry name" value="ATPase_P-typ_cyto_dom_N"/>
</dbReference>
<dbReference type="PRINTS" id="PR00942">
    <property type="entry name" value="CUATPASEI"/>
</dbReference>
<feature type="domain" description="HMA" evidence="15">
    <location>
        <begin position="4"/>
        <end position="70"/>
    </location>
</feature>
<dbReference type="PRINTS" id="PR00119">
    <property type="entry name" value="CATATPASE"/>
</dbReference>
<keyword evidence="12" id="KW-0406">Ion transport</keyword>
<feature type="transmembrane region" description="Helical" evidence="14">
    <location>
        <begin position="712"/>
        <end position="731"/>
    </location>
</feature>
<evidence type="ECO:0000256" key="10">
    <source>
        <dbReference type="ARBA" id="ARBA00022967"/>
    </source>
</evidence>
<protein>
    <recommendedName>
        <fullName evidence="3">P-type Cu(+) transporter</fullName>
        <ecNumber evidence="3">7.2.2.8</ecNumber>
    </recommendedName>
</protein>
<dbReference type="FunFam" id="2.70.150.10:FF:000020">
    <property type="entry name" value="Copper-exporting P-type ATPase A"/>
    <property type="match status" value="1"/>
</dbReference>
<dbReference type="AlphaFoldDB" id="A0A1G2B0Z2"/>
<dbReference type="GO" id="GO:0016887">
    <property type="term" value="F:ATP hydrolysis activity"/>
    <property type="evidence" value="ECO:0007669"/>
    <property type="project" value="InterPro"/>
</dbReference>
<keyword evidence="7 14" id="KW-0479">Metal-binding</keyword>
<evidence type="ECO:0000256" key="9">
    <source>
        <dbReference type="ARBA" id="ARBA00022840"/>
    </source>
</evidence>
<reference evidence="16 17" key="1">
    <citation type="journal article" date="2016" name="Nat. Commun.">
        <title>Thousands of microbial genomes shed light on interconnected biogeochemical processes in an aquifer system.</title>
        <authorList>
            <person name="Anantharaman K."/>
            <person name="Brown C.T."/>
            <person name="Hug L.A."/>
            <person name="Sharon I."/>
            <person name="Castelle C.J."/>
            <person name="Probst A.J."/>
            <person name="Thomas B.C."/>
            <person name="Singh A."/>
            <person name="Wilkins M.J."/>
            <person name="Karaoz U."/>
            <person name="Brodie E.L."/>
            <person name="Williams K.H."/>
            <person name="Hubbard S.S."/>
            <person name="Banfield J.F."/>
        </authorList>
    </citation>
    <scope>NUCLEOTIDE SEQUENCE [LARGE SCALE GENOMIC DNA]</scope>
</reference>
<dbReference type="InterPro" id="IPR018303">
    <property type="entry name" value="ATPase_P-typ_P_site"/>
</dbReference>
<feature type="transmembrane region" description="Helical" evidence="14">
    <location>
        <begin position="367"/>
        <end position="388"/>
    </location>
</feature>
<dbReference type="SFLD" id="SFLDS00003">
    <property type="entry name" value="Haloacid_Dehalogenase"/>
    <property type="match status" value="1"/>
</dbReference>
<evidence type="ECO:0000256" key="4">
    <source>
        <dbReference type="ARBA" id="ARBA00022448"/>
    </source>
</evidence>
<dbReference type="CDD" id="cd02094">
    <property type="entry name" value="P-type_ATPase_Cu-like"/>
    <property type="match status" value="1"/>
</dbReference>
<evidence type="ECO:0000256" key="8">
    <source>
        <dbReference type="ARBA" id="ARBA00022741"/>
    </source>
</evidence>
<dbReference type="EMBL" id="MHKE01000017">
    <property type="protein sequence ID" value="OGY82834.1"/>
    <property type="molecule type" value="Genomic_DNA"/>
</dbReference>
<keyword evidence="11 14" id="KW-1133">Transmembrane helix</keyword>
<gene>
    <name evidence="16" type="ORF">A2898_04565</name>
</gene>